<gene>
    <name evidence="2" type="ORF">Tci_838981</name>
</gene>
<dbReference type="AlphaFoldDB" id="A0A699QE15"/>
<proteinExistence type="predicted"/>
<sequence length="32" mass="3370">QAGKSTTSPDEEEKNTNPGEAVDFPAKGTHLL</sequence>
<feature type="region of interest" description="Disordered" evidence="1">
    <location>
        <begin position="1"/>
        <end position="32"/>
    </location>
</feature>
<protein>
    <submittedName>
        <fullName evidence="2">Uncharacterized protein</fullName>
    </submittedName>
</protein>
<evidence type="ECO:0000256" key="1">
    <source>
        <dbReference type="SAM" id="MobiDB-lite"/>
    </source>
</evidence>
<comment type="caution">
    <text evidence="2">The sequence shown here is derived from an EMBL/GenBank/DDBJ whole genome shotgun (WGS) entry which is preliminary data.</text>
</comment>
<reference evidence="2" key="1">
    <citation type="journal article" date="2019" name="Sci. Rep.">
        <title>Draft genome of Tanacetum cinerariifolium, the natural source of mosquito coil.</title>
        <authorList>
            <person name="Yamashiro T."/>
            <person name="Shiraishi A."/>
            <person name="Satake H."/>
            <person name="Nakayama K."/>
        </authorList>
    </citation>
    <scope>NUCLEOTIDE SEQUENCE</scope>
</reference>
<organism evidence="2">
    <name type="scientific">Tanacetum cinerariifolium</name>
    <name type="common">Dalmatian daisy</name>
    <name type="synonym">Chrysanthemum cinerariifolium</name>
    <dbReference type="NCBI Taxonomy" id="118510"/>
    <lineage>
        <taxon>Eukaryota</taxon>
        <taxon>Viridiplantae</taxon>
        <taxon>Streptophyta</taxon>
        <taxon>Embryophyta</taxon>
        <taxon>Tracheophyta</taxon>
        <taxon>Spermatophyta</taxon>
        <taxon>Magnoliopsida</taxon>
        <taxon>eudicotyledons</taxon>
        <taxon>Gunneridae</taxon>
        <taxon>Pentapetalae</taxon>
        <taxon>asterids</taxon>
        <taxon>campanulids</taxon>
        <taxon>Asterales</taxon>
        <taxon>Asteraceae</taxon>
        <taxon>Asteroideae</taxon>
        <taxon>Anthemideae</taxon>
        <taxon>Anthemidinae</taxon>
        <taxon>Tanacetum</taxon>
    </lineage>
</organism>
<feature type="non-terminal residue" evidence="2">
    <location>
        <position position="1"/>
    </location>
</feature>
<evidence type="ECO:0000313" key="2">
    <source>
        <dbReference type="EMBL" id="GFC67011.1"/>
    </source>
</evidence>
<accession>A0A699QE15</accession>
<name>A0A699QE15_TANCI</name>
<dbReference type="EMBL" id="BKCJ011013604">
    <property type="protein sequence ID" value="GFC67011.1"/>
    <property type="molecule type" value="Genomic_DNA"/>
</dbReference>